<proteinExistence type="inferred from homology"/>
<dbReference type="GO" id="GO:0009062">
    <property type="term" value="P:fatty acid catabolic process"/>
    <property type="evidence" value="ECO:0007669"/>
    <property type="project" value="TreeGrafter"/>
</dbReference>
<dbReference type="InterPro" id="IPR003703">
    <property type="entry name" value="Acyl_CoA_thio"/>
</dbReference>
<dbReference type="AlphaFoldDB" id="A0A380SXR5"/>
<dbReference type="CDD" id="cd03445">
    <property type="entry name" value="Thioesterase_II_repeat2"/>
    <property type="match status" value="1"/>
</dbReference>
<dbReference type="RefSeq" id="WP_115086166.1">
    <property type="nucleotide sequence ID" value="NZ_CBCSFG010000029.1"/>
</dbReference>
<dbReference type="GO" id="GO:0005829">
    <property type="term" value="C:cytosol"/>
    <property type="evidence" value="ECO:0007669"/>
    <property type="project" value="TreeGrafter"/>
</dbReference>
<sequence>MNFSQLLTAVRQHPQAVTIDSSWAQGRACFGGLMAALLYEAMLAKTSPGRPVRSLAITFVGPAEPEVPISFEVELLREGKAVSSLLGRALQNGQVVTLMQGSFGSGRDSMIDVPALPAVEMKPLEQSSTELPYIKGVTPEFMRHVSLRWAIGGIPFSNNKSRDMGGWVRFRDSEREEPVSEAHLLALVDAWPPTLLSHLNKPASGSTLTWTIEFIQPVPSLTTLDWCRYHVETEHARDGYGHAAAALWSDKGELLALSRQTVTVFG</sequence>
<dbReference type="Proteomes" id="UP000255177">
    <property type="component" value="Unassembled WGS sequence"/>
</dbReference>
<dbReference type="InterPro" id="IPR029069">
    <property type="entry name" value="HotDog_dom_sf"/>
</dbReference>
<organism evidence="5 6">
    <name type="scientific">Pseudomonas wadenswilerensis</name>
    <dbReference type="NCBI Taxonomy" id="1785161"/>
    <lineage>
        <taxon>Bacteria</taxon>
        <taxon>Pseudomonadati</taxon>
        <taxon>Pseudomonadota</taxon>
        <taxon>Gammaproteobacteria</taxon>
        <taxon>Pseudomonadales</taxon>
        <taxon>Pseudomonadaceae</taxon>
        <taxon>Pseudomonas</taxon>
    </lineage>
</organism>
<dbReference type="InterPro" id="IPR049450">
    <property type="entry name" value="ACOT8-like_C"/>
</dbReference>
<dbReference type="Gene3D" id="2.40.160.210">
    <property type="entry name" value="Acyl-CoA thioesterase, double hotdog domain"/>
    <property type="match status" value="1"/>
</dbReference>
<feature type="domain" description="Acyl-CoA thioesterase-like C-terminal" evidence="4">
    <location>
        <begin position="129"/>
        <end position="264"/>
    </location>
</feature>
<evidence type="ECO:0000259" key="3">
    <source>
        <dbReference type="Pfam" id="PF13622"/>
    </source>
</evidence>
<dbReference type="SUPFAM" id="SSF54637">
    <property type="entry name" value="Thioesterase/thiol ester dehydrase-isomerase"/>
    <property type="match status" value="2"/>
</dbReference>
<evidence type="ECO:0000256" key="2">
    <source>
        <dbReference type="ARBA" id="ARBA00022801"/>
    </source>
</evidence>
<dbReference type="Pfam" id="PF20789">
    <property type="entry name" value="4HBT_3C"/>
    <property type="match status" value="1"/>
</dbReference>
<dbReference type="GO" id="GO:0006637">
    <property type="term" value="P:acyl-CoA metabolic process"/>
    <property type="evidence" value="ECO:0007669"/>
    <property type="project" value="InterPro"/>
</dbReference>
<protein>
    <submittedName>
        <fullName evidence="5">Acyl-CoA thioesterase</fullName>
    </submittedName>
</protein>
<name>A0A380SXR5_9PSED</name>
<evidence type="ECO:0000259" key="4">
    <source>
        <dbReference type="Pfam" id="PF20789"/>
    </source>
</evidence>
<feature type="domain" description="Acyl-CoA thioesterase-like N-terminal HotDog" evidence="3">
    <location>
        <begin position="20"/>
        <end position="104"/>
    </location>
</feature>
<keyword evidence="6" id="KW-1185">Reference proteome</keyword>
<comment type="similarity">
    <text evidence="1">Belongs to the C/M/P thioester hydrolase family.</text>
</comment>
<dbReference type="PANTHER" id="PTHR11066">
    <property type="entry name" value="ACYL-COA THIOESTERASE"/>
    <property type="match status" value="1"/>
</dbReference>
<dbReference type="EMBL" id="UIDD01000006">
    <property type="protein sequence ID" value="SUQ62545.1"/>
    <property type="molecule type" value="Genomic_DNA"/>
</dbReference>
<reference evidence="6" key="1">
    <citation type="submission" date="2018-07" db="EMBL/GenBank/DDBJ databases">
        <authorList>
            <person name="Blom J."/>
        </authorList>
    </citation>
    <scope>NUCLEOTIDE SEQUENCE [LARGE SCALE GENOMIC DNA]</scope>
    <source>
        <strain evidence="6">CCOS 864</strain>
    </source>
</reference>
<evidence type="ECO:0000313" key="6">
    <source>
        <dbReference type="Proteomes" id="UP000255177"/>
    </source>
</evidence>
<keyword evidence="2" id="KW-0378">Hydrolase</keyword>
<dbReference type="GO" id="GO:0047617">
    <property type="term" value="F:fatty acyl-CoA hydrolase activity"/>
    <property type="evidence" value="ECO:0007669"/>
    <property type="project" value="InterPro"/>
</dbReference>
<dbReference type="PANTHER" id="PTHR11066:SF34">
    <property type="entry name" value="ACYL-COENZYME A THIOESTERASE 8"/>
    <property type="match status" value="1"/>
</dbReference>
<accession>A0A380SXR5</accession>
<dbReference type="InterPro" id="IPR049449">
    <property type="entry name" value="TesB_ACOT8-like_N"/>
</dbReference>
<gene>
    <name evidence="5" type="ORF">CCOS864_01990</name>
</gene>
<evidence type="ECO:0000313" key="5">
    <source>
        <dbReference type="EMBL" id="SUQ62545.1"/>
    </source>
</evidence>
<dbReference type="Pfam" id="PF13622">
    <property type="entry name" value="4HBT_3"/>
    <property type="match status" value="1"/>
</dbReference>
<evidence type="ECO:0000256" key="1">
    <source>
        <dbReference type="ARBA" id="ARBA00006538"/>
    </source>
</evidence>
<dbReference type="InterPro" id="IPR042171">
    <property type="entry name" value="Acyl-CoA_hotdog"/>
</dbReference>